<evidence type="ECO:0008006" key="2">
    <source>
        <dbReference type="Google" id="ProtNLM"/>
    </source>
</evidence>
<sequence length="108" mass="12364">MTTFPCPFLRGEVSLSKERESHITARHPDLLPEHRQLVALTLADPDLVRQSPRFGQARLFSRWFPEVRGGKHIVVVVVSQGVESPRHWVITAYLARRLAAGEILWERS</sequence>
<reference evidence="1" key="1">
    <citation type="journal article" date="2020" name="mSystems">
        <title>Genome- and Community-Level Interaction Insights into Carbon Utilization and Element Cycling Functions of Hydrothermarchaeota in Hydrothermal Sediment.</title>
        <authorList>
            <person name="Zhou Z."/>
            <person name="Liu Y."/>
            <person name="Xu W."/>
            <person name="Pan J."/>
            <person name="Luo Z.H."/>
            <person name="Li M."/>
        </authorList>
    </citation>
    <scope>NUCLEOTIDE SEQUENCE [LARGE SCALE GENOMIC DNA]</scope>
    <source>
        <strain evidence="1">SpSt-897</strain>
    </source>
</reference>
<gene>
    <name evidence="1" type="ORF">ENW96_00290</name>
</gene>
<accession>A0A7C3V381</accession>
<organism evidence="1">
    <name type="scientific">Desulfobacca acetoxidans</name>
    <dbReference type="NCBI Taxonomy" id="60893"/>
    <lineage>
        <taxon>Bacteria</taxon>
        <taxon>Pseudomonadati</taxon>
        <taxon>Thermodesulfobacteriota</taxon>
        <taxon>Desulfobaccia</taxon>
        <taxon>Desulfobaccales</taxon>
        <taxon>Desulfobaccaceae</taxon>
        <taxon>Desulfobacca</taxon>
    </lineage>
</organism>
<dbReference type="AlphaFoldDB" id="A0A7C3V381"/>
<dbReference type="EMBL" id="DTMF01000009">
    <property type="protein sequence ID" value="HGF32814.1"/>
    <property type="molecule type" value="Genomic_DNA"/>
</dbReference>
<protein>
    <recommendedName>
        <fullName evidence="2">DUF4258 domain-containing protein</fullName>
    </recommendedName>
</protein>
<comment type="caution">
    <text evidence="1">The sequence shown here is derived from an EMBL/GenBank/DDBJ whole genome shotgun (WGS) entry which is preliminary data.</text>
</comment>
<name>A0A7C3V381_9BACT</name>
<proteinExistence type="predicted"/>
<evidence type="ECO:0000313" key="1">
    <source>
        <dbReference type="EMBL" id="HGF32814.1"/>
    </source>
</evidence>